<sequence>MLFFCRIFCIQLLLVSPVWLFAQAAPTVLVAPANWQQQGLLIQLRDELNHPKMNWPLTRLRYNLDFKEAGVALRSLHLRDAGTGAEVPFQLTDVQLTSGSVRKATLYFLTDLPSGSTKTFRLTSEKGSAKPATLENISVVSIQKNAKTLVLSNGFVRAELPLTTNSSKPVPPMLRVGNATTWLGSGVLTAGLKPTSLTVTEGSIGPLLAEYKLAYTFGKIKRYTATIRLVAGMDFLELDERMQGFSPNDSLAWQLVWDHLKPDFRYTPNRPGAPVNPSSKGYTSFAWEPIGGGPIDTSAKKHPLLPYDQQSQANGKLPFQLTPYDNWLSWWNLHTVAFWNESENQSIGLFINEMEKWNDGDYALWGSNEKLCIQFFRRNEVLYWRFPLVTGTRSTGLAIYPHQKDVDVVNKTNTPFVYIDYLRRWYGWISLDKVKNWVLNYPGKENLSPIFFRPNAEKASTEVASLVQTFASQLDLVADHSERSTGPSPVGTRIYYETIMPRWDAYRQMMQPEQARQNRAAFLFMNQVFMDESLMPIRTMLSGHPNFLADIKGVPGLAAAMFPNHPQARDMADHFEKSIALNFKYHVRPDVPAWQATGGRWTENIGTYTWAFLKPTLRTSYLLHHQYDGRNRILQPNLSQYANWLLNGLTSPLESAGNKRVNPPQGAHAHGITPSNLLRMLGQEMVYYDPLTAEHLFWVTSPDDKGFEYVNGRVDPWGSITDSEWKDNKGTNPHLRSAKYTGYGFTLRHGFGTTHEMYVHLQQIDEGPNYRWGRAAQGGNGVIYYYANGKRYSHNGPEDVGDGPFGDVERCTNFGVKKPGGYRHLGVYRSVGPNDLAEPLSNFGFAQFAQINANKEALPDYRSRSVLQSGGDYILIFDEVSNPQTEGRFAWFVGKDDDFPIIQQLSPGVVPVDADIQPSKSNYHDDKGERLTKGRYYDGKGSFLTVVTHKSDVKAQKTDYGCLVTKDAGAVDWAFRSTAEKTVSLDGMVFQGTAGIIQRGTDHTYKAALFSGKQIGIPGLLITFTKSGKNALSLEQQTNGFSGSIQAQEPVLVTFVLTKPQSKRLIFYLNGKMLPTQDLAGNAVKVRLINGNYTWQWSNTGVIPAATSITSTTHRSEGAIITWKSIPGAALYRVELSKDGGVSWGTIADNLPKTSLPLQGLTNGTKVHVRILGKGAGGWSAPSDEYPIYVTDQVPHAPEGLLVEPSGKRVSIRWGQILGANRYSLYRREKNGDSTRVINVYSGPERVFFDKTIQSAKVYEYWVTATNGNGVSKRSTMSDTDPARMINWFPKPNESFRRDTRSHENGYDEYNPFVEAAKPILTYPASAPPN</sequence>
<dbReference type="Proteomes" id="UP000436006">
    <property type="component" value="Unassembled WGS sequence"/>
</dbReference>
<evidence type="ECO:0000259" key="2">
    <source>
        <dbReference type="PROSITE" id="PS50853"/>
    </source>
</evidence>
<organism evidence="3 4">
    <name type="scientific">Spirosoma arboris</name>
    <dbReference type="NCBI Taxonomy" id="2682092"/>
    <lineage>
        <taxon>Bacteria</taxon>
        <taxon>Pseudomonadati</taxon>
        <taxon>Bacteroidota</taxon>
        <taxon>Cytophagia</taxon>
        <taxon>Cytophagales</taxon>
        <taxon>Cytophagaceae</taxon>
        <taxon>Spirosoma</taxon>
    </lineage>
</organism>
<dbReference type="Gene3D" id="2.60.40.10">
    <property type="entry name" value="Immunoglobulins"/>
    <property type="match status" value="2"/>
</dbReference>
<comment type="caution">
    <text evidence="3">The sequence shown here is derived from an EMBL/GenBank/DDBJ whole genome shotgun (WGS) entry which is preliminary data.</text>
</comment>
<keyword evidence="1" id="KW-0732">Signal</keyword>
<gene>
    <name evidence="3" type="ORF">GO755_24245</name>
</gene>
<dbReference type="PROSITE" id="PS50853">
    <property type="entry name" value="FN3"/>
    <property type="match status" value="1"/>
</dbReference>
<dbReference type="InterPro" id="IPR036116">
    <property type="entry name" value="FN3_sf"/>
</dbReference>
<reference evidence="3 4" key="1">
    <citation type="submission" date="2019-12" db="EMBL/GenBank/DDBJ databases">
        <title>Spirosoma sp. HMF4905 genome sequencing and assembly.</title>
        <authorList>
            <person name="Kang H."/>
            <person name="Cha I."/>
            <person name="Kim H."/>
            <person name="Joh K."/>
        </authorList>
    </citation>
    <scope>NUCLEOTIDE SEQUENCE [LARGE SCALE GENOMIC DNA]</scope>
    <source>
        <strain evidence="3 4">HMF4905</strain>
    </source>
</reference>
<evidence type="ECO:0000313" key="4">
    <source>
        <dbReference type="Proteomes" id="UP000436006"/>
    </source>
</evidence>
<feature type="signal peptide" evidence="1">
    <location>
        <begin position="1"/>
        <end position="24"/>
    </location>
</feature>
<accession>A0A7K1SHD6</accession>
<protein>
    <recommendedName>
        <fullName evidence="2">Fibronectin type-III domain-containing protein</fullName>
    </recommendedName>
</protein>
<dbReference type="InterPro" id="IPR013783">
    <property type="entry name" value="Ig-like_fold"/>
</dbReference>
<evidence type="ECO:0000313" key="3">
    <source>
        <dbReference type="EMBL" id="MVM33173.1"/>
    </source>
</evidence>
<dbReference type="SMART" id="SM00060">
    <property type="entry name" value="FN3"/>
    <property type="match status" value="2"/>
</dbReference>
<feature type="domain" description="Fibronectin type-III" evidence="2">
    <location>
        <begin position="1103"/>
        <end position="1194"/>
    </location>
</feature>
<dbReference type="InterPro" id="IPR003961">
    <property type="entry name" value="FN3_dom"/>
</dbReference>
<evidence type="ECO:0000256" key="1">
    <source>
        <dbReference type="SAM" id="SignalP"/>
    </source>
</evidence>
<feature type="chain" id="PRO_5029713222" description="Fibronectin type-III domain-containing protein" evidence="1">
    <location>
        <begin position="25"/>
        <end position="1330"/>
    </location>
</feature>
<dbReference type="CDD" id="cd00063">
    <property type="entry name" value="FN3"/>
    <property type="match status" value="2"/>
</dbReference>
<keyword evidence="4" id="KW-1185">Reference proteome</keyword>
<dbReference type="SUPFAM" id="SSF49265">
    <property type="entry name" value="Fibronectin type III"/>
    <property type="match status" value="1"/>
</dbReference>
<proteinExistence type="predicted"/>
<name>A0A7K1SHD6_9BACT</name>
<dbReference type="EMBL" id="WPIN01000010">
    <property type="protein sequence ID" value="MVM33173.1"/>
    <property type="molecule type" value="Genomic_DNA"/>
</dbReference>
<dbReference type="RefSeq" id="WP_157587894.1">
    <property type="nucleotide sequence ID" value="NZ_WPIN01000010.1"/>
</dbReference>